<dbReference type="InterPro" id="IPR012132">
    <property type="entry name" value="GMC_OxRdtase"/>
</dbReference>
<evidence type="ECO:0000256" key="12">
    <source>
        <dbReference type="ARBA" id="ARBA00049722"/>
    </source>
</evidence>
<dbReference type="PIRSF" id="PIRSF000137">
    <property type="entry name" value="Alcohol_oxidase"/>
    <property type="match status" value="1"/>
</dbReference>
<feature type="binding site" evidence="14">
    <location>
        <position position="172"/>
    </location>
    <ligand>
        <name>FAD</name>
        <dbReference type="ChEBI" id="CHEBI:57692"/>
    </ligand>
</feature>
<name>A0A017S5K7_ASPRC</name>
<dbReference type="Pfam" id="PF00732">
    <property type="entry name" value="GMC_oxred_N"/>
    <property type="match status" value="1"/>
</dbReference>
<comment type="subcellular location">
    <subcellularLocation>
        <location evidence="2">Secreted</location>
        <location evidence="2">Cell wall</location>
    </subcellularLocation>
    <subcellularLocation>
        <location evidence="3">Secreted</location>
        <location evidence="3">Extracellular space</location>
        <location evidence="3">Extracellular matrix</location>
    </subcellularLocation>
</comment>
<reference evidence="17" key="1">
    <citation type="journal article" date="2014" name="Nat. Commun.">
        <title>Genomic adaptations of the halophilic Dead Sea filamentous fungus Eurotium rubrum.</title>
        <authorList>
            <person name="Kis-Papo T."/>
            <person name="Weig A.R."/>
            <person name="Riley R."/>
            <person name="Persoh D."/>
            <person name="Salamov A."/>
            <person name="Sun H."/>
            <person name="Lipzen A."/>
            <person name="Wasser S.P."/>
            <person name="Rambold G."/>
            <person name="Grigoriev I.V."/>
            <person name="Nevo E."/>
        </authorList>
    </citation>
    <scope>NUCLEOTIDE SEQUENCE [LARGE SCALE GENOMIC DNA]</scope>
    <source>
        <strain evidence="17">CBS 135680</strain>
    </source>
</reference>
<dbReference type="InterPro" id="IPR027424">
    <property type="entry name" value="Glucose_Oxidase_domain_2"/>
</dbReference>
<evidence type="ECO:0000256" key="14">
    <source>
        <dbReference type="PIRSR" id="PIRSR000137-2"/>
    </source>
</evidence>
<evidence type="ECO:0000256" key="9">
    <source>
        <dbReference type="ARBA" id="ARBA00022827"/>
    </source>
</evidence>
<keyword evidence="7" id="KW-0964">Secreted</keyword>
<keyword evidence="17" id="KW-1185">Reference proteome</keyword>
<dbReference type="SUPFAM" id="SSF51905">
    <property type="entry name" value="FAD/NAD(P)-binding domain"/>
    <property type="match status" value="1"/>
</dbReference>
<evidence type="ECO:0000256" key="5">
    <source>
        <dbReference type="ARBA" id="ARBA00011738"/>
    </source>
</evidence>
<evidence type="ECO:0000256" key="4">
    <source>
        <dbReference type="ARBA" id="ARBA00010790"/>
    </source>
</evidence>
<evidence type="ECO:0000256" key="8">
    <source>
        <dbReference type="ARBA" id="ARBA00022630"/>
    </source>
</evidence>
<evidence type="ECO:0000256" key="10">
    <source>
        <dbReference type="ARBA" id="ARBA00023002"/>
    </source>
</evidence>
<comment type="cofactor">
    <cofactor evidence="1 14">
        <name>FAD</name>
        <dbReference type="ChEBI" id="CHEBI:57692"/>
    </cofactor>
</comment>
<sequence>MLHAPSGSYYSCQYDYIIVGGGTSGLAVANRLPSVFDNINVADIDRLKYTYDSSIDWAYQTTPQAHGGKTQVLRAGKALGGASIMNGKSENASNPNQMQIEAGVSVDPKYHGSNGPLSVGFFDQHKKYHDLTTDSRFTCQLDVANIRNDAARAYYWPYADRPNLHVKLNMFVNQIVWEDRNKGEKEGNLTATGVATNTERGKEHVIHAQKEVILAAGTLRSPAILELSGYSPKHNIPVQINLPSVGENRENLQDQLNTSTVVSTNTPLTGTGTVAFASASDIFGSLVESVAALTWSQLAQYANDTANESHGAMKTEDLQRLFEIQHDQIFNKNIPVAEFVFILEGDQSIHTGYWGLIPFSRGNSHIASADPTIPPVVNPNHGMLESDVQIQIAMSKFLRRMCKMGEFSDLIAKESLPGLSVVPDNASDETWAKWIGEQYTPNYHDQLKVYGTTNVRVVDAIQPLQLCGHPMANLYAIAEWVSDIIRCN</sequence>
<dbReference type="PANTHER" id="PTHR11552">
    <property type="entry name" value="GLUCOSE-METHANOL-CHOLINE GMC OXIDOREDUCTASE"/>
    <property type="match status" value="1"/>
</dbReference>
<dbReference type="Gene3D" id="3.30.560.10">
    <property type="entry name" value="Glucose Oxidase, domain 3"/>
    <property type="match status" value="2"/>
</dbReference>
<comment type="catalytic activity">
    <reaction evidence="11">
        <text>beta-D-glucose + O2 = D-glucono-1,5-lactone + H2O2</text>
        <dbReference type="Rhea" id="RHEA:11428"/>
        <dbReference type="ChEBI" id="CHEBI:15379"/>
        <dbReference type="ChEBI" id="CHEBI:15903"/>
        <dbReference type="ChEBI" id="CHEBI:16217"/>
        <dbReference type="ChEBI" id="CHEBI:16240"/>
        <dbReference type="EC" id="1.1.3.4"/>
    </reaction>
    <physiologicalReaction direction="left-to-right" evidence="11">
        <dbReference type="Rhea" id="RHEA:11429"/>
    </physiologicalReaction>
</comment>
<comment type="subunit">
    <text evidence="5">Homodimer.</text>
</comment>
<evidence type="ECO:0000256" key="11">
    <source>
        <dbReference type="ARBA" id="ARBA00049435"/>
    </source>
</evidence>
<evidence type="ECO:0000313" key="17">
    <source>
        <dbReference type="Proteomes" id="UP000019804"/>
    </source>
</evidence>
<evidence type="ECO:0000256" key="2">
    <source>
        <dbReference type="ARBA" id="ARBA00004191"/>
    </source>
</evidence>
<dbReference type="GO" id="GO:0050660">
    <property type="term" value="F:flavin adenine dinucleotide binding"/>
    <property type="evidence" value="ECO:0007669"/>
    <property type="project" value="InterPro"/>
</dbReference>
<dbReference type="GO" id="GO:0046562">
    <property type="term" value="F:beta-D-glucose oxidase activity"/>
    <property type="evidence" value="ECO:0007669"/>
    <property type="project" value="UniProtKB-EC"/>
</dbReference>
<feature type="active site" description="Proton acceptor" evidence="13">
    <location>
        <position position="469"/>
    </location>
</feature>
<dbReference type="SUPFAM" id="SSF54373">
    <property type="entry name" value="FAD-linked reductases, C-terminal domain"/>
    <property type="match status" value="1"/>
</dbReference>
<dbReference type="InterPro" id="IPR036188">
    <property type="entry name" value="FAD/NAD-bd_sf"/>
</dbReference>
<comment type="similarity">
    <text evidence="4">Belongs to the GMC oxidoreductase family.</text>
</comment>
<gene>
    <name evidence="16" type="ORF">EURHEDRAFT_517921</name>
</gene>
<dbReference type="PANTHER" id="PTHR11552:SF201">
    <property type="entry name" value="GLUCOSE-METHANOL-CHOLINE OXIDOREDUCTASE N-TERMINAL DOMAIN-CONTAINING PROTEIN"/>
    <property type="match status" value="1"/>
</dbReference>
<feature type="binding site" evidence="14">
    <location>
        <begin position="23"/>
        <end position="24"/>
    </location>
    <ligand>
        <name>FAD</name>
        <dbReference type="ChEBI" id="CHEBI:57692"/>
    </ligand>
</feature>
<protein>
    <recommendedName>
        <fullName evidence="12">glucose oxidase</fullName>
        <ecNumber evidence="12">1.1.3.4</ecNumber>
    </recommendedName>
</protein>
<evidence type="ECO:0000256" key="7">
    <source>
        <dbReference type="ARBA" id="ARBA00022530"/>
    </source>
</evidence>
<dbReference type="OrthoDB" id="269227at2759"/>
<dbReference type="RefSeq" id="XP_040635789.1">
    <property type="nucleotide sequence ID" value="XM_040786614.1"/>
</dbReference>
<evidence type="ECO:0000256" key="6">
    <source>
        <dbReference type="ARBA" id="ARBA00022512"/>
    </source>
</evidence>
<keyword evidence="7" id="KW-0272">Extracellular matrix</keyword>
<dbReference type="Proteomes" id="UP000019804">
    <property type="component" value="Unassembled WGS sequence"/>
</dbReference>
<dbReference type="AlphaFoldDB" id="A0A017S5K7"/>
<organism evidence="16 17">
    <name type="scientific">Aspergillus ruber (strain CBS 135680)</name>
    <dbReference type="NCBI Taxonomy" id="1388766"/>
    <lineage>
        <taxon>Eukaryota</taxon>
        <taxon>Fungi</taxon>
        <taxon>Dikarya</taxon>
        <taxon>Ascomycota</taxon>
        <taxon>Pezizomycotina</taxon>
        <taxon>Eurotiomycetes</taxon>
        <taxon>Eurotiomycetidae</taxon>
        <taxon>Eurotiales</taxon>
        <taxon>Aspergillaceae</taxon>
        <taxon>Aspergillus</taxon>
        <taxon>Aspergillus subgen. Aspergillus</taxon>
    </lineage>
</organism>
<dbReference type="GeneID" id="63701738"/>
<feature type="domain" description="Glucose-methanol-choline oxidoreductase N-terminal" evidence="15">
    <location>
        <begin position="144"/>
        <end position="248"/>
    </location>
</feature>
<feature type="active site" description="Proton donor" evidence="13">
    <location>
        <position position="444"/>
    </location>
</feature>
<dbReference type="STRING" id="1388766.A0A017S5K7"/>
<dbReference type="EC" id="1.1.3.4" evidence="12"/>
<dbReference type="HOGENOM" id="CLU_002865_6_0_1"/>
<evidence type="ECO:0000256" key="3">
    <source>
        <dbReference type="ARBA" id="ARBA00004498"/>
    </source>
</evidence>
<dbReference type="Gene3D" id="4.10.450.10">
    <property type="entry name" value="Glucose Oxidase, domain 2"/>
    <property type="match status" value="1"/>
</dbReference>
<dbReference type="Gene3D" id="3.50.50.60">
    <property type="entry name" value="FAD/NAD(P)-binding domain"/>
    <property type="match status" value="2"/>
</dbReference>
<keyword evidence="10" id="KW-0560">Oxidoreductase</keyword>
<evidence type="ECO:0000313" key="16">
    <source>
        <dbReference type="EMBL" id="EYE92101.1"/>
    </source>
</evidence>
<accession>A0A017S5K7</accession>
<dbReference type="EMBL" id="KK088439">
    <property type="protein sequence ID" value="EYE92101.1"/>
    <property type="molecule type" value="Genomic_DNA"/>
</dbReference>
<dbReference type="InterPro" id="IPR000172">
    <property type="entry name" value="GMC_OxRdtase_N"/>
</dbReference>
<evidence type="ECO:0000256" key="13">
    <source>
        <dbReference type="PIRSR" id="PIRSR000137-1"/>
    </source>
</evidence>
<keyword evidence="9 14" id="KW-0274">FAD</keyword>
<keyword evidence="8" id="KW-0285">Flavoprotein</keyword>
<keyword evidence="6" id="KW-0134">Cell wall</keyword>
<proteinExistence type="inferred from homology"/>
<evidence type="ECO:0000256" key="1">
    <source>
        <dbReference type="ARBA" id="ARBA00001974"/>
    </source>
</evidence>
<evidence type="ECO:0000259" key="15">
    <source>
        <dbReference type="Pfam" id="PF00732"/>
    </source>
</evidence>